<dbReference type="EMBL" id="JABMKT010000016">
    <property type="protein sequence ID" value="NYV27936.1"/>
    <property type="molecule type" value="Genomic_DNA"/>
</dbReference>
<gene>
    <name evidence="1" type="ORF">HP397_03760</name>
</gene>
<accession>A0A7Z0T758</accession>
<comment type="caution">
    <text evidence="1">The sequence shown here is derived from an EMBL/GenBank/DDBJ whole genome shotgun (WGS) entry which is preliminary data.</text>
</comment>
<reference evidence="1 2" key="1">
    <citation type="submission" date="2020-05" db="EMBL/GenBank/DDBJ databases">
        <title>Streptobacillus felis strain LHL191014123.</title>
        <authorList>
            <person name="Fawzy A."/>
            <person name="Rau J."/>
            <person name="Risse K."/>
            <person name="Schauerte N."/>
            <person name="Geiger C."/>
            <person name="Blom J."/>
            <person name="Imirzalioglu C."/>
            <person name="Falgenhauer J."/>
            <person name="Bach A."/>
            <person name="Herden C."/>
            <person name="Eisenberg T."/>
        </authorList>
    </citation>
    <scope>NUCLEOTIDE SEQUENCE [LARGE SCALE GENOMIC DNA]</scope>
    <source>
        <strain evidence="1 2">LHL191014123</strain>
    </source>
</reference>
<dbReference type="AlphaFoldDB" id="A0A7Z0T758"/>
<name>A0A7Z0T758_9FUSO</name>
<keyword evidence="2" id="KW-1185">Reference proteome</keyword>
<sequence>MLLSFSSCAILQGLASDIAEIGEEGSNLFKNYDVNVYKENKKGEKVPIGAALSLPGQRYVHTIKIPETKDYSFTNAKIELVVDKINDDIVIKHIEKGIFANKSP</sequence>
<dbReference type="Proteomes" id="UP000526184">
    <property type="component" value="Unassembled WGS sequence"/>
</dbReference>
<evidence type="ECO:0000313" key="2">
    <source>
        <dbReference type="Proteomes" id="UP000526184"/>
    </source>
</evidence>
<organism evidence="1 2">
    <name type="scientific">Streptobacillus felis</name>
    <dbReference type="NCBI Taxonomy" id="1384509"/>
    <lineage>
        <taxon>Bacteria</taxon>
        <taxon>Fusobacteriati</taxon>
        <taxon>Fusobacteriota</taxon>
        <taxon>Fusobacteriia</taxon>
        <taxon>Fusobacteriales</taxon>
        <taxon>Leptotrichiaceae</taxon>
        <taxon>Streptobacillus</taxon>
    </lineage>
</organism>
<proteinExistence type="predicted"/>
<dbReference type="RefSeq" id="WP_180136036.1">
    <property type="nucleotide sequence ID" value="NZ_JABMKT010000016.1"/>
</dbReference>
<protein>
    <submittedName>
        <fullName evidence="1">Uncharacterized protein</fullName>
    </submittedName>
</protein>
<evidence type="ECO:0000313" key="1">
    <source>
        <dbReference type="EMBL" id="NYV27936.1"/>
    </source>
</evidence>